<dbReference type="GO" id="GO:0016757">
    <property type="term" value="F:glycosyltransferase activity"/>
    <property type="evidence" value="ECO:0007669"/>
    <property type="project" value="UniProtKB-KW"/>
</dbReference>
<dbReference type="InterPro" id="IPR029044">
    <property type="entry name" value="Nucleotide-diphossugar_trans"/>
</dbReference>
<dbReference type="STRING" id="1121131.SAMN02745229_03771"/>
<proteinExistence type="predicted"/>
<organism evidence="5 6">
    <name type="scientific">Butyrivibrio fibrisolvens DSM 3071</name>
    <dbReference type="NCBI Taxonomy" id="1121131"/>
    <lineage>
        <taxon>Bacteria</taxon>
        <taxon>Bacillati</taxon>
        <taxon>Bacillota</taxon>
        <taxon>Clostridia</taxon>
        <taxon>Lachnospirales</taxon>
        <taxon>Lachnospiraceae</taxon>
        <taxon>Butyrivibrio</taxon>
    </lineage>
</organism>
<dbReference type="AlphaFoldDB" id="A0A1M6ERG2"/>
<dbReference type="Gene3D" id="3.90.550.10">
    <property type="entry name" value="Spore Coat Polysaccharide Biosynthesis Protein SpsA, Chain A"/>
    <property type="match status" value="1"/>
</dbReference>
<feature type="domain" description="Glycosyltransferase 2-like" evidence="3">
    <location>
        <begin position="7"/>
        <end position="130"/>
    </location>
</feature>
<evidence type="ECO:0000313" key="6">
    <source>
        <dbReference type="Proteomes" id="UP000184278"/>
    </source>
</evidence>
<sequence length="688" mass="79818">MNMPFYSIIIPVFNTYAFLRRCVRSIQNQSYKDFEIILVDDGSTDGSGSLCDEISYEDSRIVVVHKENGGLSSARNAGIIIAKGQYICFVDSDDYIEPSMLMDVFEVLNRDGSDIVCCGRYDVYSNIEKIIGLIPTEDGIISPIECFSRMLTWEGMDFSACDKVFKSKLFDNYKFPIGKLSEDVAVIYKIVLSANKISLIPKPLYNYCHRQDSITTSSFSERSLDVLNHANDILEFVSQKYPNIMSAAIYYRSTVQICIVDSILSSKLSNIIKYWGVIKSSICELDNRKEILKMYGSKGNSELKVKKIQTMQFKFLYSVYIYCKSIFKHSYYKISTNIIKIYKKLFLYNDILLMKLKIEYCRLKHKQLFYLLSTPYYGNVGDQAIILSERKMLLECMEKSKIIEVNSFEYSFLDDYLKQKIRQNDVIVLDGGGNFGDTWPHTMERINNIVKRYSNNRIIIFPESWFFQVNDPNNKLLQSTIDSFSANKNVLLFARDTWSMGEMKKWINGVNIKYAMDMVFYYGEFEPRKVKSGVIGWCIREDKESALGSSVDMLKSGAITNGYIIKIINNDTYMPIRKSQRKSYVKSIIDQYKDCELIITDRFHGMVFAILLEIPCLVFDNKTGKVRHSFIDFAENLNGCRLLSADDIPKFDFEKAINLNYVNMDKLHEKIRINKEMILRNIREWKDK</sequence>
<feature type="domain" description="Polysaccharide pyruvyl transferase" evidence="4">
    <location>
        <begin position="379"/>
        <end position="622"/>
    </location>
</feature>
<evidence type="ECO:0000256" key="2">
    <source>
        <dbReference type="ARBA" id="ARBA00022679"/>
    </source>
</evidence>
<evidence type="ECO:0000259" key="3">
    <source>
        <dbReference type="Pfam" id="PF00535"/>
    </source>
</evidence>
<dbReference type="PANTHER" id="PTHR22916">
    <property type="entry name" value="GLYCOSYLTRANSFERASE"/>
    <property type="match status" value="1"/>
</dbReference>
<dbReference type="Pfam" id="PF04230">
    <property type="entry name" value="PS_pyruv_trans"/>
    <property type="match status" value="1"/>
</dbReference>
<name>A0A1M6ERG2_BUTFI</name>
<gene>
    <name evidence="5" type="ORF">SAMN02745229_03771</name>
</gene>
<dbReference type="SUPFAM" id="SSF53448">
    <property type="entry name" value="Nucleotide-diphospho-sugar transferases"/>
    <property type="match status" value="1"/>
</dbReference>
<dbReference type="CDD" id="cd00761">
    <property type="entry name" value="Glyco_tranf_GTA_type"/>
    <property type="match status" value="1"/>
</dbReference>
<dbReference type="PANTHER" id="PTHR22916:SF51">
    <property type="entry name" value="GLYCOSYLTRANSFERASE EPSH-RELATED"/>
    <property type="match status" value="1"/>
</dbReference>
<dbReference type="Pfam" id="PF00535">
    <property type="entry name" value="Glycos_transf_2"/>
    <property type="match status" value="1"/>
</dbReference>
<evidence type="ECO:0000259" key="4">
    <source>
        <dbReference type="Pfam" id="PF04230"/>
    </source>
</evidence>
<keyword evidence="6" id="KW-1185">Reference proteome</keyword>
<evidence type="ECO:0000256" key="1">
    <source>
        <dbReference type="ARBA" id="ARBA00022676"/>
    </source>
</evidence>
<accession>A0A1M6ERG2</accession>
<dbReference type="InterPro" id="IPR001173">
    <property type="entry name" value="Glyco_trans_2-like"/>
</dbReference>
<reference evidence="6" key="1">
    <citation type="submission" date="2016-11" db="EMBL/GenBank/DDBJ databases">
        <authorList>
            <person name="Varghese N."/>
            <person name="Submissions S."/>
        </authorList>
    </citation>
    <scope>NUCLEOTIDE SEQUENCE [LARGE SCALE GENOMIC DNA]</scope>
    <source>
        <strain evidence="6">DSM 3071</strain>
    </source>
</reference>
<protein>
    <submittedName>
        <fullName evidence="5">Exopolysaccharide biosynthesis protein EpsI, predicted pyruvyl transferase</fullName>
    </submittedName>
</protein>
<keyword evidence="1" id="KW-0328">Glycosyltransferase</keyword>
<dbReference type="EMBL" id="FQXK01000045">
    <property type="protein sequence ID" value="SHI88005.1"/>
    <property type="molecule type" value="Genomic_DNA"/>
</dbReference>
<dbReference type="InterPro" id="IPR007345">
    <property type="entry name" value="Polysacch_pyruvyl_Trfase"/>
</dbReference>
<keyword evidence="2 5" id="KW-0808">Transferase</keyword>
<dbReference type="Proteomes" id="UP000184278">
    <property type="component" value="Unassembled WGS sequence"/>
</dbReference>
<evidence type="ECO:0000313" key="5">
    <source>
        <dbReference type="EMBL" id="SHI88005.1"/>
    </source>
</evidence>